<dbReference type="Proteomes" id="UP000266841">
    <property type="component" value="Unassembled WGS sequence"/>
</dbReference>
<dbReference type="EMBL" id="AGNL01048394">
    <property type="protein sequence ID" value="EJK45603.1"/>
    <property type="molecule type" value="Genomic_DNA"/>
</dbReference>
<feature type="compositionally biased region" description="Basic and acidic residues" evidence="1">
    <location>
        <begin position="328"/>
        <end position="341"/>
    </location>
</feature>
<evidence type="ECO:0000313" key="2">
    <source>
        <dbReference type="EMBL" id="EJK45603.1"/>
    </source>
</evidence>
<feature type="compositionally biased region" description="Basic and acidic residues" evidence="1">
    <location>
        <begin position="243"/>
        <end position="253"/>
    </location>
</feature>
<evidence type="ECO:0000256" key="1">
    <source>
        <dbReference type="SAM" id="MobiDB-lite"/>
    </source>
</evidence>
<protein>
    <submittedName>
        <fullName evidence="2">Uncharacterized protein</fullName>
    </submittedName>
</protein>
<feature type="compositionally biased region" description="Polar residues" evidence="1">
    <location>
        <begin position="227"/>
        <end position="242"/>
    </location>
</feature>
<proteinExistence type="predicted"/>
<feature type="compositionally biased region" description="Low complexity" evidence="1">
    <location>
        <begin position="45"/>
        <end position="58"/>
    </location>
</feature>
<sequence length="420" mass="44416">DRDAASERTGPSALGMKSACATTDELAPPRTRPPTRRLASRERPGTACRTGGRARTTANGSETGERPGHTADRRARVERARRGGCGTPFRTVKSSPSAADSRWPLGDATINGPSGDDNDRDTARGVETEQLGSGAEARGAAWRRGGPWGEAVSQATDLTPPSPETPSLPWGRERMTPSLAPPRPGHLAMEGGGQTRAAAEETKATAGGRVGIEDEDGRGFPEARGTARSTRPSSAETANESTRPGEGRRRYERPPPGAPPSILALRRGRRVDAAGRSDDKSPGARSPRAGAAGGRSPPPVFLSPAPALILRPCAVRPRVLSMGRRKRRECEFVWRTEDERSLGVGDGEVPSLPPPRGPGGRRKPSPTADPRQWQAKLGSSTPAATSAGRCPRARSAFSRDVTVPGVERAKAADMSIQRKY</sequence>
<dbReference type="AlphaFoldDB" id="K0R0D6"/>
<feature type="region of interest" description="Disordered" evidence="1">
    <location>
        <begin position="1"/>
        <end position="307"/>
    </location>
</feature>
<comment type="caution">
    <text evidence="2">The sequence shown here is derived from an EMBL/GenBank/DDBJ whole genome shotgun (WGS) entry which is preliminary data.</text>
</comment>
<feature type="compositionally biased region" description="Basic and acidic residues" evidence="1">
    <location>
        <begin position="63"/>
        <end position="81"/>
    </location>
</feature>
<feature type="region of interest" description="Disordered" evidence="1">
    <location>
        <begin position="325"/>
        <end position="399"/>
    </location>
</feature>
<feature type="compositionally biased region" description="Basic and acidic residues" evidence="1">
    <location>
        <begin position="270"/>
        <end position="282"/>
    </location>
</feature>
<reference evidence="2 3" key="1">
    <citation type="journal article" date="2012" name="Genome Biol.">
        <title>Genome and low-iron response of an oceanic diatom adapted to chronic iron limitation.</title>
        <authorList>
            <person name="Lommer M."/>
            <person name="Specht M."/>
            <person name="Roy A.S."/>
            <person name="Kraemer L."/>
            <person name="Andreson R."/>
            <person name="Gutowska M.A."/>
            <person name="Wolf J."/>
            <person name="Bergner S.V."/>
            <person name="Schilhabel M.B."/>
            <person name="Klostermeier U.C."/>
            <person name="Beiko R.G."/>
            <person name="Rosenstiel P."/>
            <person name="Hippler M."/>
            <person name="Laroche J."/>
        </authorList>
    </citation>
    <scope>NUCLEOTIDE SEQUENCE [LARGE SCALE GENOMIC DNA]</scope>
    <source>
        <strain evidence="2 3">CCMP1005</strain>
    </source>
</reference>
<name>K0R0D6_THAOC</name>
<organism evidence="2 3">
    <name type="scientific">Thalassiosira oceanica</name>
    <name type="common">Marine diatom</name>
    <dbReference type="NCBI Taxonomy" id="159749"/>
    <lineage>
        <taxon>Eukaryota</taxon>
        <taxon>Sar</taxon>
        <taxon>Stramenopiles</taxon>
        <taxon>Ochrophyta</taxon>
        <taxon>Bacillariophyta</taxon>
        <taxon>Coscinodiscophyceae</taxon>
        <taxon>Thalassiosirophycidae</taxon>
        <taxon>Thalassiosirales</taxon>
        <taxon>Thalassiosiraceae</taxon>
        <taxon>Thalassiosira</taxon>
    </lineage>
</organism>
<gene>
    <name evidence="2" type="ORF">THAOC_35774</name>
</gene>
<keyword evidence="3" id="KW-1185">Reference proteome</keyword>
<feature type="non-terminal residue" evidence="2">
    <location>
        <position position="1"/>
    </location>
</feature>
<evidence type="ECO:0000313" key="3">
    <source>
        <dbReference type="Proteomes" id="UP000266841"/>
    </source>
</evidence>
<accession>K0R0D6</accession>
<feature type="compositionally biased region" description="Low complexity" evidence="1">
    <location>
        <begin position="134"/>
        <end position="151"/>
    </location>
</feature>